<dbReference type="GO" id="GO:0005615">
    <property type="term" value="C:extracellular space"/>
    <property type="evidence" value="ECO:0007669"/>
    <property type="project" value="TreeGrafter"/>
</dbReference>
<evidence type="ECO:0000256" key="2">
    <source>
        <dbReference type="SAM" id="SignalP"/>
    </source>
</evidence>
<dbReference type="PROSITE" id="PS51406">
    <property type="entry name" value="FIBRINOGEN_C_2"/>
    <property type="match status" value="1"/>
</dbReference>
<proteinExistence type="predicted"/>
<dbReference type="InterPro" id="IPR036056">
    <property type="entry name" value="Fibrinogen-like_C"/>
</dbReference>
<dbReference type="PANTHER" id="PTHR19143">
    <property type="entry name" value="FIBRINOGEN/TENASCIN/ANGIOPOEITIN"/>
    <property type="match status" value="1"/>
</dbReference>
<dbReference type="SMART" id="SM00186">
    <property type="entry name" value="FBG"/>
    <property type="match status" value="1"/>
</dbReference>
<keyword evidence="4" id="KW-1185">Reference proteome</keyword>
<dbReference type="InterPro" id="IPR014716">
    <property type="entry name" value="Fibrinogen_a/b/g_C_1"/>
</dbReference>
<evidence type="ECO:0000256" key="1">
    <source>
        <dbReference type="SAM" id="Coils"/>
    </source>
</evidence>
<keyword evidence="1" id="KW-0175">Coiled coil</keyword>
<feature type="domain" description="Fibrinogen C-terminal" evidence="3">
    <location>
        <begin position="148"/>
        <end position="359"/>
    </location>
</feature>
<dbReference type="InterPro" id="IPR002181">
    <property type="entry name" value="Fibrinogen_a/b/g_C_dom"/>
</dbReference>
<dbReference type="AlphaFoldDB" id="A0A6P8XU42"/>
<evidence type="ECO:0000313" key="4">
    <source>
        <dbReference type="Proteomes" id="UP000515160"/>
    </source>
</evidence>
<dbReference type="PANTHER" id="PTHR19143:SF327">
    <property type="entry name" value="FI21813P1-RELATED"/>
    <property type="match status" value="1"/>
</dbReference>
<dbReference type="Proteomes" id="UP000515160">
    <property type="component" value="Chromosome 2R"/>
</dbReference>
<evidence type="ECO:0000313" key="5">
    <source>
        <dbReference type="RefSeq" id="XP_034116729.2"/>
    </source>
</evidence>
<organism evidence="4 5">
    <name type="scientific">Drosophila albomicans</name>
    <name type="common">Fruit fly</name>
    <dbReference type="NCBI Taxonomy" id="7291"/>
    <lineage>
        <taxon>Eukaryota</taxon>
        <taxon>Metazoa</taxon>
        <taxon>Ecdysozoa</taxon>
        <taxon>Arthropoda</taxon>
        <taxon>Hexapoda</taxon>
        <taxon>Insecta</taxon>
        <taxon>Pterygota</taxon>
        <taxon>Neoptera</taxon>
        <taxon>Endopterygota</taxon>
        <taxon>Diptera</taxon>
        <taxon>Brachycera</taxon>
        <taxon>Muscomorpha</taxon>
        <taxon>Ephydroidea</taxon>
        <taxon>Drosophilidae</taxon>
        <taxon>Drosophila</taxon>
    </lineage>
</organism>
<sequence>MILIANVLTILWMVSQVQSSCFAGSREMDEQCSTYCYQVVKPLLQHVNSANSKENIFIELNNKIKELEAKIVNLNEMAEQNDMQLALQAEIIALYKNNTNNYEKRIAELESENVKRKAKVKTNKDETLNDSYSLPMEKFPLEKFVHLDEKYHPVPICPSSLTGLVEIPVYVRNTNYYSCDSSIAGPGWIVMQRRIDGRLNFNRNWADYRKGFGELNGEFFMGLEEIHLLTTSQPHELYILLVDFANRERYARYSDFSIGSEEESYELKELGSYSGNAGDALRSHELTQFSTPDRDNDLDKDSCAENFRSGWWFSKCYECNLNGEYTKADPRSDDLQSIEWRTWKHKPLKFSQMMIRSKTKINKSQILL</sequence>
<evidence type="ECO:0000259" key="3">
    <source>
        <dbReference type="PROSITE" id="PS51406"/>
    </source>
</evidence>
<name>A0A6P8XU42_DROAB</name>
<keyword evidence="2" id="KW-0732">Signal</keyword>
<dbReference type="GeneID" id="117576225"/>
<feature type="chain" id="PRO_5038489017" evidence="2">
    <location>
        <begin position="20"/>
        <end position="368"/>
    </location>
</feature>
<dbReference type="SUPFAM" id="SSF56496">
    <property type="entry name" value="Fibrinogen C-terminal domain-like"/>
    <property type="match status" value="1"/>
</dbReference>
<dbReference type="Gene3D" id="3.90.215.10">
    <property type="entry name" value="Gamma Fibrinogen, chain A, domain 1"/>
    <property type="match status" value="1"/>
</dbReference>
<dbReference type="InterPro" id="IPR050373">
    <property type="entry name" value="Fibrinogen_C-term_domain"/>
</dbReference>
<dbReference type="OrthoDB" id="6145874at2759"/>
<feature type="coiled-coil region" evidence="1">
    <location>
        <begin position="50"/>
        <end position="119"/>
    </location>
</feature>
<gene>
    <name evidence="5" type="primary">LOC117576225</name>
</gene>
<dbReference type="CDD" id="cd00087">
    <property type="entry name" value="FReD"/>
    <property type="match status" value="1"/>
</dbReference>
<dbReference type="Pfam" id="PF00147">
    <property type="entry name" value="Fibrinogen_C"/>
    <property type="match status" value="1"/>
</dbReference>
<feature type="signal peptide" evidence="2">
    <location>
        <begin position="1"/>
        <end position="19"/>
    </location>
</feature>
<dbReference type="RefSeq" id="XP_034116729.2">
    <property type="nucleotide sequence ID" value="XM_034260838.2"/>
</dbReference>
<accession>A0A6P8XU42</accession>
<protein>
    <submittedName>
        <fullName evidence="5">Angiopoietin-related protein 7-like</fullName>
    </submittedName>
</protein>
<reference evidence="5" key="1">
    <citation type="submission" date="2025-08" db="UniProtKB">
        <authorList>
            <consortium name="RefSeq"/>
        </authorList>
    </citation>
    <scope>IDENTIFICATION</scope>
    <source>
        <strain evidence="5">15112-1751.03</strain>
        <tissue evidence="5">Whole Adult</tissue>
    </source>
</reference>